<evidence type="ECO:0000313" key="3">
    <source>
        <dbReference type="Proteomes" id="UP000019678"/>
    </source>
</evidence>
<dbReference type="STRING" id="1192034.CAP_2345"/>
<dbReference type="AlphaFoldDB" id="A0A017TBF6"/>
<feature type="compositionally biased region" description="Pro residues" evidence="1">
    <location>
        <begin position="69"/>
        <end position="93"/>
    </location>
</feature>
<dbReference type="PROSITE" id="PS51257">
    <property type="entry name" value="PROKAR_LIPOPROTEIN"/>
    <property type="match status" value="1"/>
</dbReference>
<dbReference type="eggNOG" id="ENOG5032W6F">
    <property type="taxonomic scope" value="Bacteria"/>
</dbReference>
<dbReference type="EMBL" id="ASRX01000018">
    <property type="protein sequence ID" value="EYF06155.1"/>
    <property type="molecule type" value="Genomic_DNA"/>
</dbReference>
<comment type="caution">
    <text evidence="2">The sequence shown here is derived from an EMBL/GenBank/DDBJ whole genome shotgun (WGS) entry which is preliminary data.</text>
</comment>
<gene>
    <name evidence="2" type="ORF">CAP_2345</name>
</gene>
<accession>A0A017TBF6</accession>
<keyword evidence="3" id="KW-1185">Reference proteome</keyword>
<proteinExistence type="predicted"/>
<name>A0A017TBF6_9BACT</name>
<organism evidence="2 3">
    <name type="scientific">Chondromyces apiculatus DSM 436</name>
    <dbReference type="NCBI Taxonomy" id="1192034"/>
    <lineage>
        <taxon>Bacteria</taxon>
        <taxon>Pseudomonadati</taxon>
        <taxon>Myxococcota</taxon>
        <taxon>Polyangia</taxon>
        <taxon>Polyangiales</taxon>
        <taxon>Polyangiaceae</taxon>
        <taxon>Chondromyces</taxon>
    </lineage>
</organism>
<evidence type="ECO:0000256" key="1">
    <source>
        <dbReference type="SAM" id="MobiDB-lite"/>
    </source>
</evidence>
<evidence type="ECO:0000313" key="2">
    <source>
        <dbReference type="EMBL" id="EYF06155.1"/>
    </source>
</evidence>
<reference evidence="2 3" key="1">
    <citation type="submission" date="2013-05" db="EMBL/GenBank/DDBJ databases">
        <title>Genome assembly of Chondromyces apiculatus DSM 436.</title>
        <authorList>
            <person name="Sharma G."/>
            <person name="Khatri I."/>
            <person name="Kaur C."/>
            <person name="Mayilraj S."/>
            <person name="Subramanian S."/>
        </authorList>
    </citation>
    <scope>NUCLEOTIDE SEQUENCE [LARGE SCALE GENOMIC DNA]</scope>
    <source>
        <strain evidence="2 3">DSM 436</strain>
    </source>
</reference>
<protein>
    <submittedName>
        <fullName evidence="2">Uncharacterized protein</fullName>
    </submittedName>
</protein>
<feature type="region of interest" description="Disordered" evidence="1">
    <location>
        <begin position="26"/>
        <end position="106"/>
    </location>
</feature>
<feature type="compositionally biased region" description="Low complexity" evidence="1">
    <location>
        <begin position="94"/>
        <end position="106"/>
    </location>
</feature>
<sequence length="380" mass="40402">MREPMSALRAARALLPALTLSLLLGCQDSRRVPPPPEASQGDGPSPRTEPQGSPQAAGRGPDGEAVVPSKPPVPGEDGPPPGATPPGATPPASPASQAPGAQGAVAGATAGTAAAAQAGGGTGAAPQAGGARVFDHRHTDIDRIPAKCIQALTSSPNVIHYGHRSHGAQILAGAKALKASKPALNLAVGYASVPHDTNALRMWDGMLKDNAVKAENYWATDAAVADLRTLLKGHPEIRTSMWAWSYEIAQQSQEQIQRYLTTLSALEKEFPKVTFVYMTGPGDDTYNGKNRAERNQQIRDYCQANHKVLYDFEDLDVWGDGKRHTATADGAVIPMQHPKFSVKTPGNTDYQWTHATQESSETKARAFWWMMAKLNGCELP</sequence>
<dbReference type="Proteomes" id="UP000019678">
    <property type="component" value="Unassembled WGS sequence"/>
</dbReference>